<dbReference type="InterPro" id="IPR035451">
    <property type="entry name" value="Ada-like_dom_sf"/>
</dbReference>
<sequence length="130" mass="14502">MALRAIPALSQDNFLSQSAELGEPGQEPGQNTGQKTDPETYKKTERANSSGSENNNFIGNIITLKLHRKDCPYASIMAFAKRKYFSHLETGLSEGMQPCRFCLPRYEMRVNCRIVNGAGHLYSNTQSETP</sequence>
<evidence type="ECO:0000256" key="1">
    <source>
        <dbReference type="SAM" id="MobiDB-lite"/>
    </source>
</evidence>
<evidence type="ECO:0008006" key="4">
    <source>
        <dbReference type="Google" id="ProtNLM"/>
    </source>
</evidence>
<organism evidence="2 3">
    <name type="scientific">Candidatus Obscuribacter phosphatis</name>
    <dbReference type="NCBI Taxonomy" id="1906157"/>
    <lineage>
        <taxon>Bacteria</taxon>
        <taxon>Bacillati</taxon>
        <taxon>Candidatus Melainabacteria</taxon>
        <taxon>Candidatus Obscuribacterales</taxon>
        <taxon>Candidatus Obscuribacteraceae</taxon>
        <taxon>Candidatus Obscuribacter</taxon>
    </lineage>
</organism>
<protein>
    <recommendedName>
        <fullName evidence="4">Ada DNA repair metal-binding domain-containing protein</fullName>
    </recommendedName>
</protein>
<reference evidence="2" key="1">
    <citation type="submission" date="2021-02" db="EMBL/GenBank/DDBJ databases">
        <title>Genome-Resolved Metagenomics of a Microbial Community Performing Photosynthetic Biological Nutrient Removal.</title>
        <authorList>
            <person name="Mcdaniel E.A."/>
        </authorList>
    </citation>
    <scope>NUCLEOTIDE SEQUENCE</scope>
    <source>
        <strain evidence="2">UWPOB_OBS1</strain>
    </source>
</reference>
<comment type="caution">
    <text evidence="2">The sequence shown here is derived from an EMBL/GenBank/DDBJ whole genome shotgun (WGS) entry which is preliminary data.</text>
</comment>
<dbReference type="EMBL" id="JAFLCK010000006">
    <property type="protein sequence ID" value="MBN8659895.1"/>
    <property type="molecule type" value="Genomic_DNA"/>
</dbReference>
<dbReference type="Gene3D" id="3.40.10.10">
    <property type="entry name" value="DNA Methylphosphotriester Repair Domain"/>
    <property type="match status" value="1"/>
</dbReference>
<proteinExistence type="predicted"/>
<name>A0A8J7PHM1_9BACT</name>
<feature type="compositionally biased region" description="Basic and acidic residues" evidence="1">
    <location>
        <begin position="36"/>
        <end position="46"/>
    </location>
</feature>
<dbReference type="AlphaFoldDB" id="A0A8J7PHM1"/>
<evidence type="ECO:0000313" key="3">
    <source>
        <dbReference type="Proteomes" id="UP000664277"/>
    </source>
</evidence>
<evidence type="ECO:0000313" key="2">
    <source>
        <dbReference type="EMBL" id="MBN8659895.1"/>
    </source>
</evidence>
<dbReference type="Proteomes" id="UP000664277">
    <property type="component" value="Unassembled WGS sequence"/>
</dbReference>
<gene>
    <name evidence="2" type="ORF">J0M35_06000</name>
</gene>
<dbReference type="SUPFAM" id="SSF57884">
    <property type="entry name" value="Ada DNA repair protein, N-terminal domain (N-Ada 10)"/>
    <property type="match status" value="1"/>
</dbReference>
<accession>A0A8J7PHM1</accession>
<feature type="compositionally biased region" description="Polar residues" evidence="1">
    <location>
        <begin position="10"/>
        <end position="19"/>
    </location>
</feature>
<feature type="region of interest" description="Disordered" evidence="1">
    <location>
        <begin position="1"/>
        <end position="55"/>
    </location>
</feature>